<evidence type="ECO:0000256" key="2">
    <source>
        <dbReference type="ARBA" id="ARBA00006991"/>
    </source>
</evidence>
<keyword evidence="6" id="KW-0862">Zinc</keyword>
<dbReference type="PROSITE" id="PS00028">
    <property type="entry name" value="ZINC_FINGER_C2H2_1"/>
    <property type="match status" value="2"/>
</dbReference>
<dbReference type="InterPro" id="IPR013087">
    <property type="entry name" value="Znf_C2H2_type"/>
</dbReference>
<feature type="domain" description="C2H2-type" evidence="12">
    <location>
        <begin position="14"/>
        <end position="41"/>
    </location>
</feature>
<dbReference type="OMA" id="WRTHINE"/>
<keyword evidence="9" id="KW-0804">Transcription</keyword>
<reference evidence="13" key="2">
    <citation type="submission" date="2025-09" db="UniProtKB">
        <authorList>
            <consortium name="Ensembl"/>
        </authorList>
    </citation>
    <scope>IDENTIFICATION</scope>
</reference>
<organism evidence="13 14">
    <name type="scientific">Varanus komodoensis</name>
    <name type="common">Komodo dragon</name>
    <dbReference type="NCBI Taxonomy" id="61221"/>
    <lineage>
        <taxon>Eukaryota</taxon>
        <taxon>Metazoa</taxon>
        <taxon>Chordata</taxon>
        <taxon>Craniata</taxon>
        <taxon>Vertebrata</taxon>
        <taxon>Euteleostomi</taxon>
        <taxon>Lepidosauria</taxon>
        <taxon>Squamata</taxon>
        <taxon>Bifurcata</taxon>
        <taxon>Unidentata</taxon>
        <taxon>Episquamata</taxon>
        <taxon>Toxicofera</taxon>
        <taxon>Anguimorpha</taxon>
        <taxon>Paleoanguimorpha</taxon>
        <taxon>Varanoidea</taxon>
        <taxon>Varanidae</taxon>
        <taxon>Varanus</taxon>
    </lineage>
</organism>
<feature type="domain" description="C2H2-type" evidence="12">
    <location>
        <begin position="93"/>
        <end position="121"/>
    </location>
</feature>
<dbReference type="PANTHER" id="PTHR23235">
    <property type="entry name" value="KRUEPPEL-LIKE TRANSCRIPTION FACTOR"/>
    <property type="match status" value="1"/>
</dbReference>
<dbReference type="AlphaFoldDB" id="A0A8D2LJ36"/>
<feature type="domain" description="C2H2-type" evidence="12">
    <location>
        <begin position="62"/>
        <end position="89"/>
    </location>
</feature>
<evidence type="ECO:0000256" key="7">
    <source>
        <dbReference type="ARBA" id="ARBA00023015"/>
    </source>
</evidence>
<reference evidence="13" key="1">
    <citation type="submission" date="2025-08" db="UniProtKB">
        <authorList>
            <consortium name="Ensembl"/>
        </authorList>
    </citation>
    <scope>IDENTIFICATION</scope>
</reference>
<evidence type="ECO:0000259" key="12">
    <source>
        <dbReference type="PROSITE" id="PS50157"/>
    </source>
</evidence>
<dbReference type="GO" id="GO:0008270">
    <property type="term" value="F:zinc ion binding"/>
    <property type="evidence" value="ECO:0007669"/>
    <property type="project" value="UniProtKB-KW"/>
</dbReference>
<dbReference type="SUPFAM" id="SSF57667">
    <property type="entry name" value="beta-beta-alpha zinc fingers"/>
    <property type="match status" value="3"/>
</dbReference>
<dbReference type="Proteomes" id="UP000694545">
    <property type="component" value="Unplaced"/>
</dbReference>
<evidence type="ECO:0000256" key="9">
    <source>
        <dbReference type="ARBA" id="ARBA00023163"/>
    </source>
</evidence>
<comment type="similarity">
    <text evidence="2">Belongs to the krueppel C2H2-type zinc-finger protein family.</text>
</comment>
<evidence type="ECO:0000256" key="5">
    <source>
        <dbReference type="ARBA" id="ARBA00022771"/>
    </source>
</evidence>
<evidence type="ECO:0000256" key="8">
    <source>
        <dbReference type="ARBA" id="ARBA00023125"/>
    </source>
</evidence>
<dbReference type="FunFam" id="3.30.160.60:FF:000620">
    <property type="entry name" value="Zinc finger protein 263"/>
    <property type="match status" value="1"/>
</dbReference>
<keyword evidence="4" id="KW-0677">Repeat</keyword>
<dbReference type="Ensembl" id="ENSVKKT00000023409.1">
    <property type="protein sequence ID" value="ENSVKKP00000022844.1"/>
    <property type="gene ID" value="ENSVKKG00000015182.1"/>
</dbReference>
<keyword evidence="7" id="KW-0805">Transcription regulation</keyword>
<evidence type="ECO:0000256" key="1">
    <source>
        <dbReference type="ARBA" id="ARBA00004123"/>
    </source>
</evidence>
<keyword evidence="8" id="KW-0238">DNA-binding</keyword>
<dbReference type="FunFam" id="3.30.160.60:FF:000852">
    <property type="entry name" value="zinc finger protein 629 isoform X2"/>
    <property type="match status" value="1"/>
</dbReference>
<dbReference type="FunFam" id="3.30.160.60:FF:001927">
    <property type="entry name" value="Zinc finger protein 1184"/>
    <property type="match status" value="1"/>
</dbReference>
<comment type="subcellular location">
    <subcellularLocation>
        <location evidence="1">Nucleus</location>
    </subcellularLocation>
</comment>
<evidence type="ECO:0000256" key="3">
    <source>
        <dbReference type="ARBA" id="ARBA00022723"/>
    </source>
</evidence>
<accession>A0A8D2LJ36</accession>
<dbReference type="PROSITE" id="PS50157">
    <property type="entry name" value="ZINC_FINGER_C2H2_2"/>
    <property type="match status" value="3"/>
</dbReference>
<sequence length="164" mass="19025">PLLSAFASLRQKPFRCATCGKTFIQTWSLKRHERTHLKEKSHKQLIVAEINQQGVHLRKRPFKCAMCGKTFIQAWHLKRHEKTHLEEKCRTPFKCTVCGKCFIEKCSNLSRHKRIHSRERPYPCRRCEKSFWFSQSLLQKGSALWWGGGLCSGSSPCLAPVSIL</sequence>
<evidence type="ECO:0000256" key="6">
    <source>
        <dbReference type="ARBA" id="ARBA00022833"/>
    </source>
</evidence>
<name>A0A8D2LJ36_VARKO</name>
<dbReference type="SMART" id="SM00355">
    <property type="entry name" value="ZnF_C2H2"/>
    <property type="match status" value="3"/>
</dbReference>
<keyword evidence="14" id="KW-1185">Reference proteome</keyword>
<dbReference type="PANTHER" id="PTHR23235:SF142">
    <property type="entry name" value="ZINC FINGER PROTEIN 384"/>
    <property type="match status" value="1"/>
</dbReference>
<evidence type="ECO:0000313" key="14">
    <source>
        <dbReference type="Proteomes" id="UP000694545"/>
    </source>
</evidence>
<evidence type="ECO:0000313" key="13">
    <source>
        <dbReference type="Ensembl" id="ENSVKKP00000022844.1"/>
    </source>
</evidence>
<keyword evidence="5 11" id="KW-0863">Zinc-finger</keyword>
<dbReference type="Pfam" id="PF00096">
    <property type="entry name" value="zf-C2H2"/>
    <property type="match status" value="2"/>
</dbReference>
<protein>
    <recommendedName>
        <fullName evidence="12">C2H2-type domain-containing protein</fullName>
    </recommendedName>
</protein>
<keyword evidence="3" id="KW-0479">Metal-binding</keyword>
<dbReference type="GO" id="GO:0000981">
    <property type="term" value="F:DNA-binding transcription factor activity, RNA polymerase II-specific"/>
    <property type="evidence" value="ECO:0007669"/>
    <property type="project" value="TreeGrafter"/>
</dbReference>
<evidence type="ECO:0000256" key="10">
    <source>
        <dbReference type="ARBA" id="ARBA00023242"/>
    </source>
</evidence>
<dbReference type="GO" id="GO:0000978">
    <property type="term" value="F:RNA polymerase II cis-regulatory region sequence-specific DNA binding"/>
    <property type="evidence" value="ECO:0007669"/>
    <property type="project" value="TreeGrafter"/>
</dbReference>
<keyword evidence="10" id="KW-0539">Nucleus</keyword>
<evidence type="ECO:0000256" key="11">
    <source>
        <dbReference type="PROSITE-ProRule" id="PRU00042"/>
    </source>
</evidence>
<proteinExistence type="inferred from homology"/>
<dbReference type="GO" id="GO:0005634">
    <property type="term" value="C:nucleus"/>
    <property type="evidence" value="ECO:0007669"/>
    <property type="project" value="UniProtKB-SubCell"/>
</dbReference>
<evidence type="ECO:0000256" key="4">
    <source>
        <dbReference type="ARBA" id="ARBA00022737"/>
    </source>
</evidence>
<dbReference type="Gene3D" id="3.30.160.60">
    <property type="entry name" value="Classic Zinc Finger"/>
    <property type="match status" value="4"/>
</dbReference>
<dbReference type="InterPro" id="IPR036236">
    <property type="entry name" value="Znf_C2H2_sf"/>
</dbReference>